<organism evidence="1">
    <name type="scientific">Haptolina ericina</name>
    <dbReference type="NCBI Taxonomy" id="156174"/>
    <lineage>
        <taxon>Eukaryota</taxon>
        <taxon>Haptista</taxon>
        <taxon>Haptophyta</taxon>
        <taxon>Prymnesiophyceae</taxon>
        <taxon>Prymnesiales</taxon>
        <taxon>Prymnesiaceae</taxon>
        <taxon>Haptolina</taxon>
    </lineage>
</organism>
<gene>
    <name evidence="1" type="ORF">HERI1096_LOCUS2795</name>
</gene>
<name>A0A7S3AEL4_9EUKA</name>
<dbReference type="EMBL" id="HBHX01005173">
    <property type="protein sequence ID" value="CAE0102003.1"/>
    <property type="molecule type" value="Transcribed_RNA"/>
</dbReference>
<dbReference type="AlphaFoldDB" id="A0A7S3AEL4"/>
<sequence length="215" mass="23940">MKFNSLLHMAIPQAAYVRDRHGNPTCHLVFSYDDLRQAGIGHELARDWYQDYSTRSSFRRLLYADESLLAQLQVMYSDDVDLWQRVRIHAAATPSHRPLSEYLAEAQQQVPLLRRAHRRPSCGVSSKKMRGNLTLETAVKCTHASCCGASFLEAFSSAQRPRLSTSFGVPIGKLEAAQRRCTACVLDASVGERARFTLIQAGGSVVATQPSQRSS</sequence>
<evidence type="ECO:0000313" key="1">
    <source>
        <dbReference type="EMBL" id="CAE0102003.1"/>
    </source>
</evidence>
<proteinExistence type="predicted"/>
<reference evidence="1" key="1">
    <citation type="submission" date="2021-01" db="EMBL/GenBank/DDBJ databases">
        <authorList>
            <person name="Corre E."/>
            <person name="Pelletier E."/>
            <person name="Niang G."/>
            <person name="Scheremetjew M."/>
            <person name="Finn R."/>
            <person name="Kale V."/>
            <person name="Holt S."/>
            <person name="Cochrane G."/>
            <person name="Meng A."/>
            <person name="Brown T."/>
            <person name="Cohen L."/>
        </authorList>
    </citation>
    <scope>NUCLEOTIDE SEQUENCE</scope>
    <source>
        <strain evidence="1">CCMP281</strain>
    </source>
</reference>
<accession>A0A7S3AEL4</accession>
<protein>
    <submittedName>
        <fullName evidence="1">Uncharacterized protein</fullName>
    </submittedName>
</protein>